<gene>
    <name evidence="2" type="ORF">PGTUg99_016967</name>
</gene>
<organism evidence="2 3">
    <name type="scientific">Puccinia graminis f. sp. tritici</name>
    <dbReference type="NCBI Taxonomy" id="56615"/>
    <lineage>
        <taxon>Eukaryota</taxon>
        <taxon>Fungi</taxon>
        <taxon>Dikarya</taxon>
        <taxon>Basidiomycota</taxon>
        <taxon>Pucciniomycotina</taxon>
        <taxon>Pucciniomycetes</taxon>
        <taxon>Pucciniales</taxon>
        <taxon>Pucciniaceae</taxon>
        <taxon>Puccinia</taxon>
    </lineage>
</organism>
<feature type="compositionally biased region" description="Basic and acidic residues" evidence="1">
    <location>
        <begin position="1"/>
        <end position="14"/>
    </location>
</feature>
<feature type="compositionally biased region" description="Basic residues" evidence="1">
    <location>
        <begin position="15"/>
        <end position="31"/>
    </location>
</feature>
<dbReference type="Proteomes" id="UP000325313">
    <property type="component" value="Unassembled WGS sequence"/>
</dbReference>
<dbReference type="AlphaFoldDB" id="A0A5B0NA53"/>
<evidence type="ECO:0000256" key="1">
    <source>
        <dbReference type="SAM" id="MobiDB-lite"/>
    </source>
</evidence>
<evidence type="ECO:0000313" key="2">
    <source>
        <dbReference type="EMBL" id="KAA1086091.1"/>
    </source>
</evidence>
<reference evidence="2 3" key="1">
    <citation type="submission" date="2019-05" db="EMBL/GenBank/DDBJ databases">
        <title>Emergence of the Ug99 lineage of the wheat stem rust pathogen through somatic hybridization.</title>
        <authorList>
            <person name="Li F."/>
            <person name="Upadhyaya N.M."/>
            <person name="Sperschneider J."/>
            <person name="Matny O."/>
            <person name="Nguyen-Phuc H."/>
            <person name="Mago R."/>
            <person name="Raley C."/>
            <person name="Miller M.E."/>
            <person name="Silverstein K.A.T."/>
            <person name="Henningsen E."/>
            <person name="Hirsch C.D."/>
            <person name="Visser B."/>
            <person name="Pretorius Z.A."/>
            <person name="Steffenson B.J."/>
            <person name="Schwessinger B."/>
            <person name="Dodds P.N."/>
            <person name="Figueroa M."/>
        </authorList>
    </citation>
    <scope>NUCLEOTIDE SEQUENCE [LARGE SCALE GENOMIC DNA]</scope>
    <source>
        <strain evidence="2 3">Ug99</strain>
    </source>
</reference>
<feature type="region of interest" description="Disordered" evidence="1">
    <location>
        <begin position="1"/>
        <end position="42"/>
    </location>
</feature>
<proteinExistence type="predicted"/>
<comment type="caution">
    <text evidence="2">The sequence shown here is derived from an EMBL/GenBank/DDBJ whole genome shotgun (WGS) entry which is preliminary data.</text>
</comment>
<evidence type="ECO:0000313" key="3">
    <source>
        <dbReference type="Proteomes" id="UP000325313"/>
    </source>
</evidence>
<feature type="compositionally biased region" description="Basic and acidic residues" evidence="1">
    <location>
        <begin position="32"/>
        <end position="42"/>
    </location>
</feature>
<sequence length="61" mass="6858">MIMRQADSDSELHPGRGKAPKGLLKSKRRKAPKEFLEPEKGAPMKIRMIKTAQQTGVGWLK</sequence>
<dbReference type="EMBL" id="VDEP01000414">
    <property type="protein sequence ID" value="KAA1086091.1"/>
    <property type="molecule type" value="Genomic_DNA"/>
</dbReference>
<accession>A0A5B0NA53</accession>
<name>A0A5B0NA53_PUCGR</name>
<protein>
    <submittedName>
        <fullName evidence="2">Uncharacterized protein</fullName>
    </submittedName>
</protein>